<accession>A0AAE7V5V7</accession>
<reference evidence="1" key="1">
    <citation type="submission" date="2021-06" db="EMBL/GenBank/DDBJ databases">
        <authorList>
            <person name="Zhang G."/>
            <person name="Liu Y."/>
            <person name="Wang J."/>
            <person name="Chen Y."/>
        </authorList>
    </citation>
    <scope>NUCLEOTIDE SEQUENCE</scope>
    <source>
        <strain evidence="1">Klebsiella pneumoniae 1118</strain>
    </source>
</reference>
<proteinExistence type="predicted"/>
<organism evidence="1 2">
    <name type="scientific">Klebsiella phage BUCT_47333</name>
    <dbReference type="NCBI Taxonomy" id="2849972"/>
    <lineage>
        <taxon>Viruses</taxon>
        <taxon>Duplodnaviria</taxon>
        <taxon>Heunggongvirae</taxon>
        <taxon>Uroviricota</taxon>
        <taxon>Caudoviricetes</taxon>
        <taxon>Jameshumphriesvirinae</taxon>
        <taxon>Ringroadvirus</taxon>
        <taxon>Ringroadvirus BUCT47333</taxon>
    </lineage>
</organism>
<sequence>MSFTKYTTTVDWEGEKIEIPPGYKYISRDKYGFVCAWIKRPVHNEFGAGDGSEMPLRLGHQKSLCELEPILRQYRMKASGTVCYLTGAVREFK</sequence>
<evidence type="ECO:0000313" key="1">
    <source>
        <dbReference type="EMBL" id="QXG78651.1"/>
    </source>
</evidence>
<dbReference type="EMBL" id="MZ398021">
    <property type="protein sequence ID" value="QXG78651.1"/>
    <property type="molecule type" value="Genomic_DNA"/>
</dbReference>
<evidence type="ECO:0000313" key="2">
    <source>
        <dbReference type="Proteomes" id="UP000828234"/>
    </source>
</evidence>
<protein>
    <submittedName>
        <fullName evidence="1">Uncharacterized protein</fullName>
    </submittedName>
</protein>
<name>A0AAE7V5V7_9CAUD</name>
<dbReference type="Proteomes" id="UP000828234">
    <property type="component" value="Segment"/>
</dbReference>
<dbReference type="KEGG" id="vg:78058326"/>
<dbReference type="RefSeq" id="YP_010683788.1">
    <property type="nucleotide sequence ID" value="NC_071130.1"/>
</dbReference>
<keyword evidence="2" id="KW-1185">Reference proteome</keyword>
<dbReference type="GeneID" id="78058326"/>